<evidence type="ECO:0000313" key="3">
    <source>
        <dbReference type="Proteomes" id="UP000287166"/>
    </source>
</evidence>
<evidence type="ECO:0000256" key="1">
    <source>
        <dbReference type="SAM" id="MobiDB-lite"/>
    </source>
</evidence>
<keyword evidence="3" id="KW-1185">Reference proteome</keyword>
<feature type="compositionally biased region" description="Polar residues" evidence="1">
    <location>
        <begin position="180"/>
        <end position="190"/>
    </location>
</feature>
<organism evidence="2 3">
    <name type="scientific">Sparassis crispa</name>
    <dbReference type="NCBI Taxonomy" id="139825"/>
    <lineage>
        <taxon>Eukaryota</taxon>
        <taxon>Fungi</taxon>
        <taxon>Dikarya</taxon>
        <taxon>Basidiomycota</taxon>
        <taxon>Agaricomycotina</taxon>
        <taxon>Agaricomycetes</taxon>
        <taxon>Polyporales</taxon>
        <taxon>Sparassidaceae</taxon>
        <taxon>Sparassis</taxon>
    </lineage>
</organism>
<feature type="region of interest" description="Disordered" evidence="1">
    <location>
        <begin position="169"/>
        <end position="243"/>
    </location>
</feature>
<dbReference type="EMBL" id="BFAD01000002">
    <property type="protein sequence ID" value="GBE79512.1"/>
    <property type="molecule type" value="Genomic_DNA"/>
</dbReference>
<comment type="caution">
    <text evidence="2">The sequence shown here is derived from an EMBL/GenBank/DDBJ whole genome shotgun (WGS) entry which is preliminary data.</text>
</comment>
<dbReference type="Proteomes" id="UP000287166">
    <property type="component" value="Unassembled WGS sequence"/>
</dbReference>
<accession>A0A401GBI0</accession>
<evidence type="ECO:0000313" key="2">
    <source>
        <dbReference type="EMBL" id="GBE79512.1"/>
    </source>
</evidence>
<dbReference type="GeneID" id="38776429"/>
<name>A0A401GBI0_9APHY</name>
<dbReference type="AlphaFoldDB" id="A0A401GBI0"/>
<proteinExistence type="predicted"/>
<dbReference type="RefSeq" id="XP_027610425.1">
    <property type="nucleotide sequence ID" value="XM_027754624.1"/>
</dbReference>
<sequence length="243" mass="27338">MTLAIGLVLRFIAEHNDPQTVALGLDDTLVLQLRQLCWLFARQIRAYTKTAYAEGGLTADEFSAYSAMTGLVEEPVIVEHRMVCMLRKQMDKAGRWIGQGQPHRCKRIRHSVRDVVVMLSADATLNDVNEYLTDDYMRHYREKVESGPVRTAEAAWLISQQLIKTTSAPADSQAAMADSTAVQPQALSQLQRHRAQPTPPPVEFLANSDDEPAPQEHLKTRQRQHHQQAPPVAAREPPEEDQL</sequence>
<gene>
    <name evidence="2" type="ORF">SCP_0207120</name>
</gene>
<reference evidence="2 3" key="1">
    <citation type="journal article" date="2018" name="Sci. Rep.">
        <title>Genome sequence of the cauliflower mushroom Sparassis crispa (Hanabiratake) and its association with beneficial usage.</title>
        <authorList>
            <person name="Kiyama R."/>
            <person name="Furutani Y."/>
            <person name="Kawaguchi K."/>
            <person name="Nakanishi T."/>
        </authorList>
    </citation>
    <scope>NUCLEOTIDE SEQUENCE [LARGE SCALE GENOMIC DNA]</scope>
</reference>
<protein>
    <submittedName>
        <fullName evidence="2">Uncharacterized protein</fullName>
    </submittedName>
</protein>
<dbReference type="InParanoid" id="A0A401GBI0"/>